<keyword evidence="2" id="KW-0812">Transmembrane</keyword>
<proteinExistence type="predicted"/>
<name>A0A7M1XRD5_9SPIR</name>
<feature type="repeat" description="TPR" evidence="1">
    <location>
        <begin position="95"/>
        <end position="128"/>
    </location>
</feature>
<evidence type="ECO:0000256" key="1">
    <source>
        <dbReference type="PROSITE-ProRule" id="PRU00339"/>
    </source>
</evidence>
<keyword evidence="2" id="KW-0472">Membrane</keyword>
<reference evidence="3 4" key="1">
    <citation type="submission" date="2018-08" db="EMBL/GenBank/DDBJ databases">
        <title>The first complete genome of Treponema rectale (CHPAT), a commensal spirochete of the bovine rectum.</title>
        <authorList>
            <person name="Staton G.J."/>
            <person name="Clegg S.R."/>
            <person name="Carter S.D."/>
            <person name="Radford A.D."/>
            <person name="Darby A."/>
            <person name="Hall N."/>
            <person name="Birtles R.J."/>
            <person name="Evans N.J."/>
        </authorList>
    </citation>
    <scope>NUCLEOTIDE SEQUENCE [LARGE SCALE GENOMIC DNA]</scope>
    <source>
        <strain evidence="3 4">CHPA</strain>
    </source>
</reference>
<dbReference type="KEGG" id="trc:DYE49_09730"/>
<dbReference type="PROSITE" id="PS50005">
    <property type="entry name" value="TPR"/>
    <property type="match status" value="1"/>
</dbReference>
<protein>
    <recommendedName>
        <fullName evidence="5">Tetratricopeptide repeat-containing protein</fullName>
    </recommendedName>
</protein>
<accession>A0A7M1XRD5</accession>
<keyword evidence="1" id="KW-0802">TPR repeat</keyword>
<dbReference type="SMART" id="SM00028">
    <property type="entry name" value="TPR"/>
    <property type="match status" value="2"/>
</dbReference>
<evidence type="ECO:0008006" key="5">
    <source>
        <dbReference type="Google" id="ProtNLM"/>
    </source>
</evidence>
<dbReference type="Proteomes" id="UP000593591">
    <property type="component" value="Chromosome"/>
</dbReference>
<evidence type="ECO:0000313" key="3">
    <source>
        <dbReference type="EMBL" id="QOS40712.1"/>
    </source>
</evidence>
<feature type="transmembrane region" description="Helical" evidence="2">
    <location>
        <begin position="20"/>
        <end position="42"/>
    </location>
</feature>
<dbReference type="Gene3D" id="1.25.40.10">
    <property type="entry name" value="Tetratricopeptide repeat domain"/>
    <property type="match status" value="1"/>
</dbReference>
<dbReference type="Pfam" id="PF13181">
    <property type="entry name" value="TPR_8"/>
    <property type="match status" value="1"/>
</dbReference>
<dbReference type="AlphaFoldDB" id="A0A7M1XRD5"/>
<dbReference type="InterPro" id="IPR019734">
    <property type="entry name" value="TPR_rpt"/>
</dbReference>
<keyword evidence="2" id="KW-1133">Transmembrane helix</keyword>
<organism evidence="3 4">
    <name type="scientific">Treponema rectale</name>
    <dbReference type="NCBI Taxonomy" id="744512"/>
    <lineage>
        <taxon>Bacteria</taxon>
        <taxon>Pseudomonadati</taxon>
        <taxon>Spirochaetota</taxon>
        <taxon>Spirochaetia</taxon>
        <taxon>Spirochaetales</taxon>
        <taxon>Treponemataceae</taxon>
        <taxon>Treponema</taxon>
    </lineage>
</organism>
<dbReference type="InterPro" id="IPR011990">
    <property type="entry name" value="TPR-like_helical_dom_sf"/>
</dbReference>
<dbReference type="EMBL" id="CP031517">
    <property type="protein sequence ID" value="QOS40712.1"/>
    <property type="molecule type" value="Genomic_DNA"/>
</dbReference>
<evidence type="ECO:0000313" key="4">
    <source>
        <dbReference type="Proteomes" id="UP000593591"/>
    </source>
</evidence>
<evidence type="ECO:0000256" key="2">
    <source>
        <dbReference type="SAM" id="Phobius"/>
    </source>
</evidence>
<dbReference type="SUPFAM" id="SSF48452">
    <property type="entry name" value="TPR-like"/>
    <property type="match status" value="1"/>
</dbReference>
<gene>
    <name evidence="3" type="ORF">DYE49_09730</name>
</gene>
<sequence length="157" mass="18121">MEVNFKKQRLLRFPLQKKDYIVGVMKKSVLFGIMLLSASLVISCKSTRVEPAPEADDREIIQMAQTAYEKGHSDDAVYYYETVIKRFGIDTAVYTEARFEIAHIYLKEKKYDKAAPIYEEIIEIYRNTTPGTLKGAFQKLAVNDYAKIPESYKTKTE</sequence>